<evidence type="ECO:0000259" key="2">
    <source>
        <dbReference type="SMART" id="SM00382"/>
    </source>
</evidence>
<feature type="region of interest" description="Disordered" evidence="1">
    <location>
        <begin position="267"/>
        <end position="301"/>
    </location>
</feature>
<dbReference type="SMART" id="SM00382">
    <property type="entry name" value="AAA"/>
    <property type="match status" value="1"/>
</dbReference>
<gene>
    <name evidence="3" type="ORF">VXS06_04750</name>
</gene>
<dbReference type="InterPro" id="IPR052934">
    <property type="entry name" value="Methyl-DNA_Rec/Restrict_Enz"/>
</dbReference>
<keyword evidence="4" id="KW-1185">Reference proteome</keyword>
<accession>A0ABU6L4J4</accession>
<protein>
    <submittedName>
        <fullName evidence="3">AAA family ATPase</fullName>
    </submittedName>
</protein>
<organism evidence="3 4">
    <name type="scientific">Photobacterium toruni</name>
    <dbReference type="NCBI Taxonomy" id="1935446"/>
    <lineage>
        <taxon>Bacteria</taxon>
        <taxon>Pseudomonadati</taxon>
        <taxon>Pseudomonadota</taxon>
        <taxon>Gammaproteobacteria</taxon>
        <taxon>Vibrionales</taxon>
        <taxon>Vibrionaceae</taxon>
        <taxon>Photobacterium</taxon>
    </lineage>
</organism>
<reference evidence="3 4" key="1">
    <citation type="submission" date="2024-01" db="EMBL/GenBank/DDBJ databases">
        <title>Active colonisers of the gastrointestinal tract of Atlantic salmon farmed in a warm water region.</title>
        <authorList>
            <person name="Bowman J.P."/>
        </authorList>
    </citation>
    <scope>NUCLEOTIDE SEQUENCE [LARGE SCALE GENOMIC DNA]</scope>
    <source>
        <strain evidence="3 4">S3MW1</strain>
    </source>
</reference>
<feature type="domain" description="AAA+ ATPase" evidence="2">
    <location>
        <begin position="292"/>
        <end position="595"/>
    </location>
</feature>
<dbReference type="Proteomes" id="UP001306119">
    <property type="component" value="Unassembled WGS sequence"/>
</dbReference>
<evidence type="ECO:0000256" key="1">
    <source>
        <dbReference type="SAM" id="MobiDB-lite"/>
    </source>
</evidence>
<dbReference type="InterPro" id="IPR027417">
    <property type="entry name" value="P-loop_NTPase"/>
</dbReference>
<dbReference type="PANTHER" id="PTHR37291:SF1">
    <property type="entry name" value="TYPE IV METHYL-DIRECTED RESTRICTION ENZYME ECOKMCRB SUBUNIT"/>
    <property type="match status" value="1"/>
</dbReference>
<comment type="caution">
    <text evidence="3">The sequence shown here is derived from an EMBL/GenBank/DDBJ whole genome shotgun (WGS) entry which is preliminary data.</text>
</comment>
<dbReference type="Pfam" id="PF07728">
    <property type="entry name" value="AAA_5"/>
    <property type="match status" value="1"/>
</dbReference>
<name>A0ABU6L4J4_9GAMM</name>
<evidence type="ECO:0000313" key="4">
    <source>
        <dbReference type="Proteomes" id="UP001306119"/>
    </source>
</evidence>
<proteinExistence type="predicted"/>
<dbReference type="InterPro" id="IPR011704">
    <property type="entry name" value="ATPase_dyneun-rel_AAA"/>
</dbReference>
<dbReference type="InterPro" id="IPR003593">
    <property type="entry name" value="AAA+_ATPase"/>
</dbReference>
<dbReference type="RefSeq" id="WP_327774234.1">
    <property type="nucleotide sequence ID" value="NZ_JAYXUG010000002.1"/>
</dbReference>
<dbReference type="EMBL" id="JAYXUG010000002">
    <property type="protein sequence ID" value="MEC6831070.1"/>
    <property type="molecule type" value="Genomic_DNA"/>
</dbReference>
<evidence type="ECO:0000313" key="3">
    <source>
        <dbReference type="EMBL" id="MEC6831070.1"/>
    </source>
</evidence>
<dbReference type="SUPFAM" id="SSF52540">
    <property type="entry name" value="P-loop containing nucleoside triphosphate hydrolases"/>
    <property type="match status" value="1"/>
</dbReference>
<dbReference type="Gene3D" id="3.40.50.300">
    <property type="entry name" value="P-loop containing nucleotide triphosphate hydrolases"/>
    <property type="match status" value="2"/>
</dbReference>
<sequence length="730" mass="83726">MAIYCGDKNSAHLLTNMSEFKERCLIQGRSLFTELTVWNSPTCQELIDYFVENLDEGDGDFFEKLETQLANSSPEAKVLASEMLWLMFLCPSNTGPESKRKSVERVFSWSGYDDIPESRKKYLSDDALMGIGSAGTAYNTGRWRELVYVIRLVEALLKFSEQERKELLSDVERLPRWLESIPENGSRQFRHMFLYLLFPDAHERIFSSTDRKSILTTLSDITSVQYNRMDTKEADTKLLALRQSFEAEYGTQELDYYVAPLRSKWKESKPSSTNEVNDPAQEYDVKSNDKPQPLNTILYGPPGTGKTYNTINKALEIVDPEFYYSYSDDRVAIKKQFDQLLKSNRIGFVTFHQSFSYEDFVEGLKAVTDNGTLSYDVEPGVFKSICERASSSYDNSISFDDFDTALAKLQETSENSDKRLLLATVRGKQFEIEYSGGSTFKVFPFATESTDPKYIASIANVRKLYLTGSKEGIYNTSYVEGFLIYLKRYCGLQPNIIADLSNKREIKRFVLIVDEINRGNISNIFGELITLIEPSKRSGGSESLSVKLPYSKETFSVPSNLHIIGTMNTADKSLAQLDIALRRRFEFVEMMTNYELLKDIPDIKGINVAKLVKTMNQRIELLYDREHTIGHSFFLPLLDNPSLQLLAEIFELQILPLLEEHFFEDWERVGQVLGDHLKDNHESRFVIEQFSNSEIAELMGDDWEVQGIHSYCRNQEAFKTPQAYIGVYTR</sequence>
<dbReference type="PANTHER" id="PTHR37291">
    <property type="entry name" value="5-METHYLCYTOSINE-SPECIFIC RESTRICTION ENZYME B"/>
    <property type="match status" value="1"/>
</dbReference>